<feature type="domain" description="Protein NO VEIN C-terminal" evidence="1">
    <location>
        <begin position="163"/>
        <end position="251"/>
    </location>
</feature>
<reference evidence="2 3" key="1">
    <citation type="submission" date="2018-06" db="EMBL/GenBank/DDBJ databases">
        <title>Pseudomonas jilinensis sp. nov., isolated from the production water of Jilin Oilfield in China.</title>
        <authorList>
            <person name="Wang J."/>
        </authorList>
    </citation>
    <scope>NUCLEOTIDE SEQUENCE [LARGE SCALE GENOMIC DNA]</scope>
    <source>
        <strain evidence="2 3">JS15-10A1</strain>
    </source>
</reference>
<proteinExistence type="predicted"/>
<dbReference type="RefSeq" id="WP_119700698.1">
    <property type="nucleotide sequence ID" value="NZ_QJSA01000003.1"/>
</dbReference>
<dbReference type="Proteomes" id="UP000265745">
    <property type="component" value="Unassembled WGS sequence"/>
</dbReference>
<evidence type="ECO:0000313" key="2">
    <source>
        <dbReference type="EMBL" id="RHW22118.1"/>
    </source>
</evidence>
<keyword evidence="3" id="KW-1185">Reference proteome</keyword>
<comment type="caution">
    <text evidence="2">The sequence shown here is derived from an EMBL/GenBank/DDBJ whole genome shotgun (WGS) entry which is preliminary data.</text>
</comment>
<dbReference type="InterPro" id="IPR024975">
    <property type="entry name" value="NOV_C"/>
</dbReference>
<protein>
    <recommendedName>
        <fullName evidence="1">Protein NO VEIN C-terminal domain-containing protein</fullName>
    </recommendedName>
</protein>
<organism evidence="2 3">
    <name type="scientific">Pseudomonas jilinensis</name>
    <dbReference type="NCBI Taxonomy" id="2078689"/>
    <lineage>
        <taxon>Bacteria</taxon>
        <taxon>Pseudomonadati</taxon>
        <taxon>Pseudomonadota</taxon>
        <taxon>Gammaproteobacteria</taxon>
        <taxon>Pseudomonadales</taxon>
        <taxon>Pseudomonadaceae</taxon>
        <taxon>Pseudomonas</taxon>
    </lineage>
</organism>
<gene>
    <name evidence="2" type="ORF">C2846_03535</name>
</gene>
<name>A0A396RZS3_9PSED</name>
<evidence type="ECO:0000259" key="1">
    <source>
        <dbReference type="Pfam" id="PF13020"/>
    </source>
</evidence>
<evidence type="ECO:0000313" key="3">
    <source>
        <dbReference type="Proteomes" id="UP000265745"/>
    </source>
</evidence>
<dbReference type="EMBL" id="QJSA01000003">
    <property type="protein sequence ID" value="RHW22118.1"/>
    <property type="molecule type" value="Genomic_DNA"/>
</dbReference>
<accession>A0A396RZS3</accession>
<sequence>MTKNWSASEVEAAVQDYFQMLRAEMEGQRVNKTAHREALRERLDDRSNGSVEFKHQNISAVLMERNLPYIAGYKPALNYQRLLLPEVVDAYLEAHPDIWELFEADTRAVPKLPSITDLLSRVEDAPARRERRVSIGETRASYVATGVDYLSLEASNAQLGELGEQFVISLEKARLISLGKESLADKVEQVSDTIGPSAGFDILSFEADGSDRYIEAKTTKYGKQTPFYVTPNELRFSERNAARYHLYRVFGF</sequence>
<dbReference type="OrthoDB" id="9802640at2"/>
<dbReference type="AlphaFoldDB" id="A0A396RZS3"/>
<dbReference type="Pfam" id="PF13020">
    <property type="entry name" value="NOV_C"/>
    <property type="match status" value="1"/>
</dbReference>